<dbReference type="PANTHER" id="PTHR33527:SF28">
    <property type="entry name" value="GB|AAD43168.1"/>
    <property type="match status" value="1"/>
</dbReference>
<protein>
    <submittedName>
        <fullName evidence="1">Uncharacterized protein</fullName>
    </submittedName>
</protein>
<dbReference type="Gramene" id="rna6060">
    <property type="protein sequence ID" value="RHN81954.1"/>
    <property type="gene ID" value="gene6060"/>
</dbReference>
<proteinExistence type="predicted"/>
<sequence>MSSIFPSILLNPLPSFNMTVTKEQFNLFYNVDRQLFTRLVVGLGREAFQSINVMAFLMWIEWISKDGNLVANILSHWSDIMLNNLADEVVVILNFLESSHCPNVYVHESNLPLIQHILRRNVTLKFFHEKRLEVINDITKFINDVCVRAFTDIIEQLNYHRAMKEQELYLANIHGAGVIPTHLHPEEFGVPQVNELGSSFNNAHENYDVSLLIKLDISEILNNLNLNDIFGVDTRIVAHVGNDGEKRRETRQLVDDRTIFMTFSKDCPVYENELREFFTRKFGNIIDNLIMQEANSPEQSMYARLVVRREAVDMVDRFLDDNPRMKFSINGKSVWVRKYIRKLPLAQPLQPAAPSRNFP</sequence>
<dbReference type="Proteomes" id="UP000265566">
    <property type="component" value="Chromosome 1"/>
</dbReference>
<reference evidence="1" key="1">
    <citation type="journal article" date="2018" name="Nat. Plants">
        <title>Whole-genome landscape of Medicago truncatula symbiotic genes.</title>
        <authorList>
            <person name="Pecrix Y."/>
            <person name="Gamas P."/>
            <person name="Carrere S."/>
        </authorList>
    </citation>
    <scope>NUCLEOTIDE SEQUENCE</scope>
    <source>
        <tissue evidence="1">Leaves</tissue>
    </source>
</reference>
<dbReference type="PANTHER" id="PTHR33527">
    <property type="entry name" value="OS07G0274300 PROTEIN"/>
    <property type="match status" value="1"/>
</dbReference>
<dbReference type="AlphaFoldDB" id="A0A396JXC5"/>
<name>A0A396JXC5_MEDTR</name>
<organism evidence="1">
    <name type="scientific">Medicago truncatula</name>
    <name type="common">Barrel medic</name>
    <name type="synonym">Medicago tribuloides</name>
    <dbReference type="NCBI Taxonomy" id="3880"/>
    <lineage>
        <taxon>Eukaryota</taxon>
        <taxon>Viridiplantae</taxon>
        <taxon>Streptophyta</taxon>
        <taxon>Embryophyta</taxon>
        <taxon>Tracheophyta</taxon>
        <taxon>Spermatophyta</taxon>
        <taxon>Magnoliopsida</taxon>
        <taxon>eudicotyledons</taxon>
        <taxon>Gunneridae</taxon>
        <taxon>Pentapetalae</taxon>
        <taxon>rosids</taxon>
        <taxon>fabids</taxon>
        <taxon>Fabales</taxon>
        <taxon>Fabaceae</taxon>
        <taxon>Papilionoideae</taxon>
        <taxon>50 kb inversion clade</taxon>
        <taxon>NPAAA clade</taxon>
        <taxon>Hologalegina</taxon>
        <taxon>IRL clade</taxon>
        <taxon>Trifolieae</taxon>
        <taxon>Medicago</taxon>
    </lineage>
</organism>
<dbReference type="OrthoDB" id="1882251at2759"/>
<evidence type="ECO:0000313" key="1">
    <source>
        <dbReference type="EMBL" id="RHN81954.1"/>
    </source>
</evidence>
<comment type="caution">
    <text evidence="1">The sequence shown here is derived from an EMBL/GenBank/DDBJ whole genome shotgun (WGS) entry which is preliminary data.</text>
</comment>
<accession>A0A396JXC5</accession>
<dbReference type="EMBL" id="PSQE01000001">
    <property type="protein sequence ID" value="RHN81954.1"/>
    <property type="molecule type" value="Genomic_DNA"/>
</dbReference>
<gene>
    <name evidence="1" type="ORF">MtrunA17_Chr1g0204661</name>
</gene>